<dbReference type="Proteomes" id="UP000226429">
    <property type="component" value="Unassembled WGS sequence"/>
</dbReference>
<feature type="active site" evidence="6">
    <location>
        <position position="352"/>
    </location>
</feature>
<dbReference type="PIRSF" id="PIRSF003085">
    <property type="entry name" value="CMAS"/>
    <property type="match status" value="1"/>
</dbReference>
<dbReference type="Gene3D" id="3.40.50.150">
    <property type="entry name" value="Vaccinia Virus protein VP39"/>
    <property type="match status" value="1"/>
</dbReference>
<dbReference type="InterPro" id="IPR003333">
    <property type="entry name" value="CMAS"/>
</dbReference>
<evidence type="ECO:0000256" key="3">
    <source>
        <dbReference type="ARBA" id="ARBA00022679"/>
    </source>
</evidence>
<dbReference type="GO" id="GO:0008610">
    <property type="term" value="P:lipid biosynthetic process"/>
    <property type="evidence" value="ECO:0007669"/>
    <property type="project" value="InterPro"/>
</dbReference>
<proteinExistence type="inferred from homology"/>
<reference evidence="7 8" key="2">
    <citation type="journal article" date="2018" name="J. Invertebr. Pathol.">
        <title>'Candidatus Aquirickettsiella gammari' (Gammaproteobacteria: Legionellales: Coxiellaceae): A bacterial pathogen of the freshwater crustacean Gammarus fossarum (Malacostraca: Amphipoda).</title>
        <authorList>
            <person name="Bojko J."/>
            <person name="Dunn A.M."/>
            <person name="Stebbing P.D."/>
            <person name="van Aerle R."/>
            <person name="Bacela-Spychalska K."/>
            <person name="Bean T.P."/>
            <person name="Urrutia A."/>
            <person name="Stentiford G.D."/>
        </authorList>
    </citation>
    <scope>NUCLEOTIDE SEQUENCE [LARGE SCALE GENOMIC DNA]</scope>
    <source>
        <strain evidence="7">RA15029</strain>
    </source>
</reference>
<dbReference type="InterPro" id="IPR029063">
    <property type="entry name" value="SAM-dependent_MTases_sf"/>
</dbReference>
<dbReference type="CDD" id="cd02440">
    <property type="entry name" value="AdoMet_MTases"/>
    <property type="match status" value="1"/>
</dbReference>
<keyword evidence="4" id="KW-0949">S-adenosyl-L-methionine</keyword>
<evidence type="ECO:0000256" key="5">
    <source>
        <dbReference type="ARBA" id="ARBA00023098"/>
    </source>
</evidence>
<gene>
    <name evidence="7" type="ORF">CFE62_003195</name>
</gene>
<dbReference type="NCBIfam" id="NF008686">
    <property type="entry name" value="PRK11705.1"/>
    <property type="match status" value="1"/>
</dbReference>
<protein>
    <submittedName>
        <fullName evidence="7">Cyclopropane fatty acyl phospholipid synthase</fullName>
        <ecNumber evidence="7">2.1.1.79</ecNumber>
    </submittedName>
</protein>
<dbReference type="GO" id="GO:0032259">
    <property type="term" value="P:methylation"/>
    <property type="evidence" value="ECO:0007669"/>
    <property type="project" value="UniProtKB-KW"/>
</dbReference>
<reference evidence="7 8" key="1">
    <citation type="journal article" date="2017" name="Int. J. Syst. Evol. Microbiol.">
        <title>Aquarickettsiella crustaci n. gen. n. sp. (Gammaproteobacteria: Legionellales: Coxiellaceae); a bacterial pathogen of the freshwater crustacean: Gammarus fossarum (Malacostraca: Amphipoda).</title>
        <authorList>
            <person name="Bojko J."/>
            <person name="Dunn A.M."/>
            <person name="Stebbing P.D."/>
            <person name="Van Aerle R."/>
            <person name="Bacela-Spychalska K."/>
            <person name="Bean T.P."/>
            <person name="Stentiford G.D."/>
        </authorList>
    </citation>
    <scope>NUCLEOTIDE SEQUENCE [LARGE SCALE GENOMIC DNA]</scope>
    <source>
        <strain evidence="7">RA15029</strain>
    </source>
</reference>
<keyword evidence="2 7" id="KW-0489">Methyltransferase</keyword>
<comment type="caution">
    <text evidence="7">The sequence shown here is derived from an EMBL/GenBank/DDBJ whole genome shotgun (WGS) entry which is preliminary data.</text>
</comment>
<dbReference type="EC" id="2.1.1.79" evidence="7"/>
<evidence type="ECO:0000256" key="6">
    <source>
        <dbReference type="PIRSR" id="PIRSR003085-1"/>
    </source>
</evidence>
<name>A0A370CJ94_9COXI</name>
<evidence type="ECO:0000256" key="2">
    <source>
        <dbReference type="ARBA" id="ARBA00022603"/>
    </source>
</evidence>
<evidence type="ECO:0000256" key="1">
    <source>
        <dbReference type="ARBA" id="ARBA00010815"/>
    </source>
</evidence>
<accession>A0A370CJ94</accession>
<keyword evidence="8" id="KW-1185">Reference proteome</keyword>
<dbReference type="PANTHER" id="PTHR43667:SF1">
    <property type="entry name" value="CYCLOPROPANE-FATTY-ACYL-PHOSPHOLIPID SYNTHASE"/>
    <property type="match status" value="1"/>
</dbReference>
<dbReference type="AlphaFoldDB" id="A0A370CJ94"/>
<dbReference type="InterPro" id="IPR050723">
    <property type="entry name" value="CFA/CMAS"/>
</dbReference>
<comment type="similarity">
    <text evidence="1">Belongs to the CFA/CMAS family.</text>
</comment>
<evidence type="ECO:0000256" key="4">
    <source>
        <dbReference type="ARBA" id="ARBA00022691"/>
    </source>
</evidence>
<dbReference type="GO" id="GO:0008825">
    <property type="term" value="F:cyclopropane-fatty-acyl-phospholipid synthase activity"/>
    <property type="evidence" value="ECO:0007669"/>
    <property type="project" value="UniProtKB-EC"/>
</dbReference>
<dbReference type="Pfam" id="PF02353">
    <property type="entry name" value="CMAS"/>
    <property type="match status" value="1"/>
</dbReference>
<evidence type="ECO:0000313" key="7">
    <source>
        <dbReference type="EMBL" id="RDH40514.1"/>
    </source>
</evidence>
<dbReference type="EMBL" id="NMOS02000007">
    <property type="protein sequence ID" value="RDH40514.1"/>
    <property type="molecule type" value="Genomic_DNA"/>
</dbReference>
<keyword evidence="3 7" id="KW-0808">Transferase</keyword>
<organism evidence="7 8">
    <name type="scientific">Candidatus Aquirickettsiella gammari</name>
    <dbReference type="NCBI Taxonomy" id="2016198"/>
    <lineage>
        <taxon>Bacteria</taxon>
        <taxon>Pseudomonadati</taxon>
        <taxon>Pseudomonadota</taxon>
        <taxon>Gammaproteobacteria</taxon>
        <taxon>Legionellales</taxon>
        <taxon>Coxiellaceae</taxon>
        <taxon>Candidatus Aquirickettsiella</taxon>
    </lineage>
</organism>
<dbReference type="PANTHER" id="PTHR43667">
    <property type="entry name" value="CYCLOPROPANE-FATTY-ACYL-PHOSPHOLIPID SYNTHASE"/>
    <property type="match status" value="1"/>
</dbReference>
<keyword evidence="5" id="KW-0443">Lipid metabolism</keyword>
<evidence type="ECO:0000313" key="8">
    <source>
        <dbReference type="Proteomes" id="UP000226429"/>
    </source>
</evidence>
<dbReference type="SUPFAM" id="SSF53335">
    <property type="entry name" value="S-adenosyl-L-methionine-dependent methyltransferases"/>
    <property type="match status" value="1"/>
</dbReference>
<sequence length="381" mass="44336">MKLPQAKKLVQQLLAEAKIELNGKNPADIQVHNEKFYARVLKNPILALGESYVEGWWDCECLDQFFYALLRADLAKKIKENRHLFYPIIKEKLRSMLMSGFNLQKKSRAFEVGKHHYDKGNSLSQAMLDKDLTYSCAYWKNSSNLHEAQQAKLALACDKLQLKPGMKVLDIGCGWGSFSRYAAENYGVSVLGVTVSKEQYQYAKKICQGLPVEILFQDYRDVRGLFDRICSIGMFEHVGPRNHKDYMKVAHRCLKKSGLFLLHTIGSNTSKYHPNPWIHKYIFPNGILPSIQQIGRASERLFIMEDWHNFGAYYDKTLMAWYENFNQAWDTLKKDYDHRAFYRMWKYYLLACAGAFRARDIQLWQIVFSKGGIINGYQSIR</sequence>